<dbReference type="Gene3D" id="3.30.420.10">
    <property type="entry name" value="Ribonuclease H-like superfamily/Ribonuclease H"/>
    <property type="match status" value="1"/>
</dbReference>
<dbReference type="PANTHER" id="PTHR42648">
    <property type="entry name" value="TRANSPOSASE, PUTATIVE-RELATED"/>
    <property type="match status" value="1"/>
</dbReference>
<dbReference type="InterPro" id="IPR057670">
    <property type="entry name" value="SH3_retrovirus"/>
</dbReference>
<feature type="non-terminal residue" evidence="7">
    <location>
        <position position="1"/>
    </location>
</feature>
<organism evidence="7">
    <name type="scientific">Tanacetum cinerariifolium</name>
    <name type="common">Dalmatian daisy</name>
    <name type="synonym">Chrysanthemum cinerariifolium</name>
    <dbReference type="NCBI Taxonomy" id="118510"/>
    <lineage>
        <taxon>Eukaryota</taxon>
        <taxon>Viridiplantae</taxon>
        <taxon>Streptophyta</taxon>
        <taxon>Embryophyta</taxon>
        <taxon>Tracheophyta</taxon>
        <taxon>Spermatophyta</taxon>
        <taxon>Magnoliopsida</taxon>
        <taxon>eudicotyledons</taxon>
        <taxon>Gunneridae</taxon>
        <taxon>Pentapetalae</taxon>
        <taxon>asterids</taxon>
        <taxon>campanulids</taxon>
        <taxon>Asterales</taxon>
        <taxon>Asteraceae</taxon>
        <taxon>Asteroideae</taxon>
        <taxon>Anthemideae</taxon>
        <taxon>Anthemidinae</taxon>
        <taxon>Tanacetum</taxon>
    </lineage>
</organism>
<dbReference type="GO" id="GO:0015074">
    <property type="term" value="P:DNA integration"/>
    <property type="evidence" value="ECO:0007669"/>
    <property type="project" value="InterPro"/>
</dbReference>
<dbReference type="EMBL" id="BKCJ010008868">
    <property type="protein sequence ID" value="GEU84320.1"/>
    <property type="molecule type" value="Genomic_DNA"/>
</dbReference>
<dbReference type="InterPro" id="IPR001584">
    <property type="entry name" value="Integrase_cat-core"/>
</dbReference>
<evidence type="ECO:0000256" key="2">
    <source>
        <dbReference type="ARBA" id="ARBA00022723"/>
    </source>
</evidence>
<feature type="compositionally biased region" description="Polar residues" evidence="5">
    <location>
        <begin position="1766"/>
        <end position="1782"/>
    </location>
</feature>
<evidence type="ECO:0000256" key="1">
    <source>
        <dbReference type="ARBA" id="ARBA00022670"/>
    </source>
</evidence>
<protein>
    <submittedName>
        <fullName evidence="7">Retrovirus-related Pol polyprotein from transposon TNT 1-94</fullName>
    </submittedName>
</protein>
<evidence type="ECO:0000256" key="4">
    <source>
        <dbReference type="SAM" id="Coils"/>
    </source>
</evidence>
<feature type="coiled-coil region" evidence="4">
    <location>
        <begin position="1350"/>
        <end position="1377"/>
    </location>
</feature>
<dbReference type="GO" id="GO:0046872">
    <property type="term" value="F:metal ion binding"/>
    <property type="evidence" value="ECO:0007669"/>
    <property type="project" value="UniProtKB-KW"/>
</dbReference>
<keyword evidence="4" id="KW-0175">Coiled coil</keyword>
<keyword evidence="2" id="KW-0479">Metal-binding</keyword>
<dbReference type="GO" id="GO:0003676">
    <property type="term" value="F:nucleic acid binding"/>
    <property type="evidence" value="ECO:0007669"/>
    <property type="project" value="InterPro"/>
</dbReference>
<evidence type="ECO:0000256" key="3">
    <source>
        <dbReference type="ARBA" id="ARBA00022801"/>
    </source>
</evidence>
<dbReference type="InterPro" id="IPR039537">
    <property type="entry name" value="Retrotran_Ty1/copia-like"/>
</dbReference>
<dbReference type="InterPro" id="IPR025724">
    <property type="entry name" value="GAG-pre-integrase_dom"/>
</dbReference>
<proteinExistence type="predicted"/>
<feature type="domain" description="Integrase catalytic" evidence="6">
    <location>
        <begin position="567"/>
        <end position="778"/>
    </location>
</feature>
<accession>A0A6L2NE59</accession>
<dbReference type="Pfam" id="PF22936">
    <property type="entry name" value="Pol_BBD"/>
    <property type="match status" value="1"/>
</dbReference>
<dbReference type="InterPro" id="IPR013103">
    <property type="entry name" value="RVT_2"/>
</dbReference>
<keyword evidence="3" id="KW-0378">Hydrolase</keyword>
<sequence length="1896" mass="213231">ENPKVIAPGIFKLNVSQCVSLISISKSSCDSNNVEIKLKRKRHLDTFSSVRRPGYRDVIWKKKGSSNTSNVGETSRAYMCNDAMNVSCDSKMNDLLDDNNFVIFDDVNVRISPVSKMPFRKKPRDSMHIVQICLWIIDSGCSKHMMGNRALLTNFMEKFLGTVRFGNNDFAIIAGYGYVVIGSMTIKKVYYVEGLRHNLFSVGQFCDKGLEVAFRKSTCFVRNEDGVDLLIGDRSSNLYTIALNEVASNSLTCLLAKASSSQSWLWHQRLSHLNFATINNLVKNNLVQGLPKMKFEKDHLCSACEQGKIHRKHDNSKMAFASNKPLYLLHMDLCGPMRKTQVNLQLQVQRVRTDNGTEFKNKTLAKFFDEVGKIKAKGDIGVFFGYSKESAAFRIYNKRTRKIHESVNVNFDEILEMASKQFSLEPSLSNLNKTRKSSDRSVSKVNEASKNDLEDLFQDFYDEYFDSSKIMKSSTTNVETSIIEKVFHEVSESFQGGSSSSSLNDDVQHSPEEVIIPQTNTQSIPINMVPNGDEASTSHNVFNERLEDAYFDASTSFYDPSNVQNFYQPYPHENKWTKDHSLHKIIALRDADWISAMQEKLDQFARLKVWRLVPRPKGKSVIKTKWIFKNKKDESSLVIRNKTAFLNGIIKEEVCVGQPPGFISKQYPYHVYALDKDLYGLKQAPRAWYDIKNKTLAKFFDEVGITQQFSTARTAHQNGVVERRNRTLVEAARTMLTFANLPSFLWAKAIATTCFTQNRSIIHKRFDKTPYELINKRKLNIKFFCVFGCSCYLLNDYDDVGKLKAKGDIGVFVGYSKESAAFRIYNKQSHKIHEGVNVNFDEISEMASKQFSLEPGLSNLNETGKSSNLSVSQVDEASKKDLEDLFQIFMMRESSSSSLNDDVQQSQEEVILPTSNTQSIPINMVPNGDEASTSHNVFNERLEDAYFNASTSFHDPSYVYTYYQPYPHEKKWTKDHPLYKIIGDPKLSVRTRGQLANSCLFSCLLSSIERANVAKALRYADWVIGYSQQEGIDYDETFSPVARIEAICLFLAYAAHKDFTVFQTNVKKAFLNGILKEEVYVGQPPGFVSKQYPDHVYALEKALYENGNSFNQVPRIIANADGTSTLTISGPVTAKEKAQKNNNVKSRSMLLMALPNEHLLTFSQYKDAKTLFEAIQARFGDLETMSFDDLYNNFKIVEQEVKRTVVLSSSSRSPNMAFLSSPSSTNEVDTASIQVIAASTPVSTISSPNNTANLSDATVYAFLANQPNGSQLMRHFTRECRSPRSQESRPRNQDNSKKIVIVEDTSSKAMVAIDGAGFDWSYMGDDEVPTHMALMDFSDSEDASFRESDIIALNLQLEKLKKEKESNQIKIDNFKNASKSLDRLIRSQIIDKRKTGLGFTSYNVVAPPPTGLFAPPTIDLSSSGLEEFKQPEFESYGPKASKSVCVDTSNVIKKVSDAQIIKDWVSDCDEDEFEEVVVKSENVQNKPESGQREVRPVWNHAMRVNHQNFSNSRRNFAPTAVLTKSRIIPISTARQSYSRVATPVSTAKPINTGAPKPIVIVAKSRRNAFQKTHSLSRRPFHQQTTLKNRYLVNNAKVTYVNTVNIAKGKSVTCAVEKQGSNAVKSSSCWVWRPKIKGDLQAALRDTRIFDSGCSRHMQGNKSFLLDYQEYDGGFVAFVGSSKRGSKIHSDVGQEGKKKVSDQEYILLPVLNTSSYVPSSNEKIESSPKDDAGKKLIVEPTCVEGGKINDLGCLDQQIKITDDSEHTNNTNNFNTASPTINTASDKDGTFQRTYGEWNFSTPFTVNAVGSSFSHLAALDDFSKMPNLEDTGIFDDAYDDRDEGAEADYNNLETTHGSRIQEEVFEVNSRLSTRTKRLVQNSTILKNASAVHSAGRDS</sequence>
<dbReference type="InterPro" id="IPR036397">
    <property type="entry name" value="RNaseH_sf"/>
</dbReference>
<dbReference type="GO" id="GO:0006508">
    <property type="term" value="P:proteolysis"/>
    <property type="evidence" value="ECO:0007669"/>
    <property type="project" value="UniProtKB-KW"/>
</dbReference>
<dbReference type="PANTHER" id="PTHR42648:SF18">
    <property type="entry name" value="RETROTRANSPOSON, UNCLASSIFIED-LIKE PROTEIN"/>
    <property type="match status" value="1"/>
</dbReference>
<feature type="region of interest" description="Disordered" evidence="5">
    <location>
        <begin position="1278"/>
        <end position="1298"/>
    </location>
</feature>
<name>A0A6L2NE59_TANCI</name>
<reference evidence="7" key="1">
    <citation type="journal article" date="2019" name="Sci. Rep.">
        <title>Draft genome of Tanacetum cinerariifolium, the natural source of mosquito coil.</title>
        <authorList>
            <person name="Yamashiro T."/>
            <person name="Shiraishi A."/>
            <person name="Satake H."/>
            <person name="Nakayama K."/>
        </authorList>
    </citation>
    <scope>NUCLEOTIDE SEQUENCE</scope>
</reference>
<dbReference type="GO" id="GO:0008233">
    <property type="term" value="F:peptidase activity"/>
    <property type="evidence" value="ECO:0007669"/>
    <property type="project" value="UniProtKB-KW"/>
</dbReference>
<comment type="caution">
    <text evidence="7">The sequence shown here is derived from an EMBL/GenBank/DDBJ whole genome shotgun (WGS) entry which is preliminary data.</text>
</comment>
<dbReference type="Pfam" id="PF07727">
    <property type="entry name" value="RVT_2"/>
    <property type="match status" value="2"/>
</dbReference>
<evidence type="ECO:0000256" key="5">
    <source>
        <dbReference type="SAM" id="MobiDB-lite"/>
    </source>
</evidence>
<dbReference type="InterPro" id="IPR012337">
    <property type="entry name" value="RNaseH-like_sf"/>
</dbReference>
<evidence type="ECO:0000313" key="7">
    <source>
        <dbReference type="EMBL" id="GEU84320.1"/>
    </source>
</evidence>
<feature type="region of interest" description="Disordered" evidence="5">
    <location>
        <begin position="1764"/>
        <end position="1783"/>
    </location>
</feature>
<dbReference type="Pfam" id="PF13976">
    <property type="entry name" value="gag_pre-integrs"/>
    <property type="match status" value="1"/>
</dbReference>
<keyword evidence="1" id="KW-0645">Protease</keyword>
<dbReference type="SUPFAM" id="SSF53098">
    <property type="entry name" value="Ribonuclease H-like"/>
    <property type="match status" value="1"/>
</dbReference>
<evidence type="ECO:0000259" key="6">
    <source>
        <dbReference type="PROSITE" id="PS50994"/>
    </source>
</evidence>
<gene>
    <name evidence="7" type="ORF">Tci_056298</name>
</gene>
<dbReference type="InterPro" id="IPR054722">
    <property type="entry name" value="PolX-like_BBD"/>
</dbReference>
<dbReference type="PROSITE" id="PS50994">
    <property type="entry name" value="INTEGRASE"/>
    <property type="match status" value="1"/>
</dbReference>
<dbReference type="Pfam" id="PF25597">
    <property type="entry name" value="SH3_retrovirus"/>
    <property type="match status" value="2"/>
</dbReference>